<dbReference type="Pfam" id="PF19040">
    <property type="entry name" value="SGNH"/>
    <property type="match status" value="1"/>
</dbReference>
<keyword evidence="1" id="KW-0472">Membrane</keyword>
<evidence type="ECO:0000259" key="3">
    <source>
        <dbReference type="Pfam" id="PF19040"/>
    </source>
</evidence>
<dbReference type="InterPro" id="IPR050879">
    <property type="entry name" value="Acyltransferase_3"/>
</dbReference>
<keyword evidence="1" id="KW-0812">Transmembrane</keyword>
<feature type="transmembrane region" description="Helical" evidence="1">
    <location>
        <begin position="305"/>
        <end position="324"/>
    </location>
</feature>
<proteinExistence type="predicted"/>
<sequence>MHFRSDINGLRAVAVALVVLFHFGVAPVAGGFIGVDVFFVISGYLMTGIIVSRQLSGSFSFATFYLERCRRIVPALAVLCVAVLVAGWFLLMPSEYMDLGQQVIAALTFVSNVLFWKTGGYFQESAHDLWLLHTWSLSNEWQFYLLYPILLTVLARFVGQKMLRWLIIVAVLLSFTINVVGTLYSPSGAFYLLPARAWEMLVGALVYLFPLRLKDHQQRLMAWAGLALILAAALLVSEETLWPGYLALIPVLGSGLFVAAGHQRCALTDNRVAQYLGRTSYSVYLWHWPIVVWLGYFSLENQPLWLVIGILASVAAGHLSYRFIELGITRSDGLLQRTQPATRLGMLFGIALAAMLTVVANGVPARLSADFRRASAELSMPIVTNGWCFYSVETIATLPVGSRGQLCRIGAQDGQLKALLIGDSFAGHYAPFWDAIGKRLSIDVQSVASDWCFPAEGQAFTGPTSSRAYAQCLLNRAYLKAGAHRYDLIIFAGSWGVIRHQRKMNGVYRAIRRTSGRAPLLIVMPTPTNFDVNVADRYARTLLFDIPFDIHKYGKQRDVSARLANTELAGVVNRLGNAIFLARDDLFHISGRPSDVTHENIPFGLDESGHLSIYGSYKAADAFSETARYRSLAQRLDAVRTQRTGMGLGQR</sequence>
<dbReference type="RefSeq" id="WP_092369395.1">
    <property type="nucleotide sequence ID" value="NZ_FNBM01000006.1"/>
</dbReference>
<feature type="transmembrane region" description="Helical" evidence="1">
    <location>
        <begin position="31"/>
        <end position="51"/>
    </location>
</feature>
<keyword evidence="1" id="KW-1133">Transmembrane helix</keyword>
<keyword evidence="4" id="KW-0378">Hydrolase</keyword>
<gene>
    <name evidence="4" type="ORF">SAMN05216381_2991</name>
</gene>
<evidence type="ECO:0000259" key="2">
    <source>
        <dbReference type="Pfam" id="PF01757"/>
    </source>
</evidence>
<feature type="transmembrane region" description="Helical" evidence="1">
    <location>
        <begin position="7"/>
        <end position="25"/>
    </location>
</feature>
<feature type="transmembrane region" description="Helical" evidence="1">
    <location>
        <begin position="141"/>
        <end position="158"/>
    </location>
</feature>
<dbReference type="PANTHER" id="PTHR23028">
    <property type="entry name" value="ACETYLTRANSFERASE"/>
    <property type="match status" value="1"/>
</dbReference>
<evidence type="ECO:0000256" key="1">
    <source>
        <dbReference type="SAM" id="Phobius"/>
    </source>
</evidence>
<dbReference type="GO" id="GO:0016787">
    <property type="term" value="F:hydrolase activity"/>
    <property type="evidence" value="ECO:0007669"/>
    <property type="project" value="UniProtKB-KW"/>
</dbReference>
<keyword evidence="4" id="KW-0808">Transferase</keyword>
<reference evidence="4 5" key="1">
    <citation type="submission" date="2016-10" db="EMBL/GenBank/DDBJ databases">
        <authorList>
            <person name="de Groot N.N."/>
        </authorList>
    </citation>
    <scope>NUCLEOTIDE SEQUENCE [LARGE SCALE GENOMIC DNA]</scope>
    <source>
        <strain evidence="4 5">LMG 25475</strain>
    </source>
</reference>
<feature type="domain" description="Acyltransferase 3" evidence="2">
    <location>
        <begin position="6"/>
        <end position="316"/>
    </location>
</feature>
<dbReference type="PANTHER" id="PTHR23028:SF53">
    <property type="entry name" value="ACYL_TRANSF_3 DOMAIN-CONTAINING PROTEIN"/>
    <property type="match status" value="1"/>
</dbReference>
<feature type="transmembrane region" description="Helical" evidence="1">
    <location>
        <begin position="220"/>
        <end position="236"/>
    </location>
</feature>
<dbReference type="EMBL" id="FNBM01000006">
    <property type="protein sequence ID" value="SDG03179.1"/>
    <property type="molecule type" value="Genomic_DNA"/>
</dbReference>
<dbReference type="AlphaFoldDB" id="A0A1G7QZ63"/>
<dbReference type="GO" id="GO:0016020">
    <property type="term" value="C:membrane"/>
    <property type="evidence" value="ECO:0007669"/>
    <property type="project" value="TreeGrafter"/>
</dbReference>
<evidence type="ECO:0000313" key="4">
    <source>
        <dbReference type="EMBL" id="SDG03179.1"/>
    </source>
</evidence>
<dbReference type="STRING" id="640205.SAMN05216381_2991"/>
<organism evidence="4 5">
    <name type="scientific">Phytopseudomonas seleniipraecipitans</name>
    <dbReference type="NCBI Taxonomy" id="640205"/>
    <lineage>
        <taxon>Bacteria</taxon>
        <taxon>Pseudomonadati</taxon>
        <taxon>Pseudomonadota</taxon>
        <taxon>Gammaproteobacteria</taxon>
        <taxon>Pseudomonadales</taxon>
        <taxon>Pseudomonadaceae</taxon>
        <taxon>Phytopseudomonas</taxon>
    </lineage>
</organism>
<evidence type="ECO:0000313" key="5">
    <source>
        <dbReference type="Proteomes" id="UP000243378"/>
    </source>
</evidence>
<accession>A0A1G7QZ63</accession>
<dbReference type="InterPro" id="IPR002656">
    <property type="entry name" value="Acyl_transf_3_dom"/>
</dbReference>
<dbReference type="GO" id="GO:0016747">
    <property type="term" value="F:acyltransferase activity, transferring groups other than amino-acyl groups"/>
    <property type="evidence" value="ECO:0007669"/>
    <property type="project" value="InterPro"/>
</dbReference>
<dbReference type="InterPro" id="IPR043968">
    <property type="entry name" value="SGNH"/>
</dbReference>
<dbReference type="GO" id="GO:0009103">
    <property type="term" value="P:lipopolysaccharide biosynthetic process"/>
    <property type="evidence" value="ECO:0007669"/>
    <property type="project" value="TreeGrafter"/>
</dbReference>
<feature type="transmembrane region" description="Helical" evidence="1">
    <location>
        <begin position="165"/>
        <end position="184"/>
    </location>
</feature>
<keyword evidence="4" id="KW-0012">Acyltransferase</keyword>
<feature type="transmembrane region" description="Helical" evidence="1">
    <location>
        <begin position="344"/>
        <end position="363"/>
    </location>
</feature>
<feature type="transmembrane region" description="Helical" evidence="1">
    <location>
        <begin position="190"/>
        <end position="208"/>
    </location>
</feature>
<feature type="transmembrane region" description="Helical" evidence="1">
    <location>
        <begin position="72"/>
        <end position="91"/>
    </location>
</feature>
<dbReference type="Pfam" id="PF01757">
    <property type="entry name" value="Acyl_transf_3"/>
    <property type="match status" value="1"/>
</dbReference>
<feature type="transmembrane region" description="Helical" evidence="1">
    <location>
        <begin position="281"/>
        <end position="299"/>
    </location>
</feature>
<protein>
    <submittedName>
        <fullName evidence="4">Peptidoglycan/LPS O-acetylase OafA/YrhL, contains acyltransferase and SGNH-hydrolase domains</fullName>
    </submittedName>
</protein>
<dbReference type="OrthoDB" id="9767863at2"/>
<name>A0A1G7QZ63_9GAMM</name>
<dbReference type="Proteomes" id="UP000243378">
    <property type="component" value="Unassembled WGS sequence"/>
</dbReference>
<feature type="transmembrane region" description="Helical" evidence="1">
    <location>
        <begin position="242"/>
        <end position="260"/>
    </location>
</feature>
<feature type="domain" description="SGNH" evidence="3">
    <location>
        <begin position="405"/>
        <end position="624"/>
    </location>
</feature>